<gene>
    <name evidence="1" type="ORF">O9X94_08890</name>
</gene>
<sequence length="103" mass="11556">MEFWKFYCRIKILQFLLRIPFHPVMLKLQPENAGRMGETGAALKLRANGAAVSADRKDMTSLEADCAAASVKAKSCPGDGREAPVWMVAHIRHVREKEEEKIS</sequence>
<proteinExistence type="predicted"/>
<dbReference type="Proteomes" id="UP001151309">
    <property type="component" value="Unassembled WGS sequence"/>
</dbReference>
<keyword evidence="2" id="KW-1185">Reference proteome</keyword>
<dbReference type="EMBL" id="JAPZLT010000003">
    <property type="protein sequence ID" value="MCZ7909420.1"/>
    <property type="molecule type" value="Genomic_DNA"/>
</dbReference>
<evidence type="ECO:0000313" key="1">
    <source>
        <dbReference type="EMBL" id="MCZ7909420.1"/>
    </source>
</evidence>
<reference evidence="1" key="1">
    <citation type="submission" date="2022-12" db="EMBL/GenBank/DDBJ databases">
        <title>Draft genome sequences of 22 rhizogenic Agrobacterium biovar 1 strains, the causative agent of hairy root disease.</title>
        <authorList>
            <person name="Kim N."/>
            <person name="Vargas P."/>
            <person name="Rediers H."/>
        </authorList>
    </citation>
    <scope>NUCLEOTIDE SEQUENCE</scope>
    <source>
        <strain evidence="1">ST07.17.026</strain>
    </source>
</reference>
<dbReference type="RefSeq" id="WP_269831123.1">
    <property type="nucleotide sequence ID" value="NZ_JAPZLT010000003.1"/>
</dbReference>
<comment type="caution">
    <text evidence="1">The sequence shown here is derived from an EMBL/GenBank/DDBJ whole genome shotgun (WGS) entry which is preliminary data.</text>
</comment>
<protein>
    <submittedName>
        <fullName evidence="1">Uncharacterized protein</fullName>
    </submittedName>
</protein>
<dbReference type="AlphaFoldDB" id="A0A9X3KEF6"/>
<organism evidence="1 2">
    <name type="scientific">Agrobacterium leguminum</name>
    <dbReference type="NCBI Taxonomy" id="2792015"/>
    <lineage>
        <taxon>Bacteria</taxon>
        <taxon>Pseudomonadati</taxon>
        <taxon>Pseudomonadota</taxon>
        <taxon>Alphaproteobacteria</taxon>
        <taxon>Hyphomicrobiales</taxon>
        <taxon>Rhizobiaceae</taxon>
        <taxon>Rhizobium/Agrobacterium group</taxon>
        <taxon>Agrobacterium</taxon>
    </lineage>
</organism>
<evidence type="ECO:0000313" key="2">
    <source>
        <dbReference type="Proteomes" id="UP001151309"/>
    </source>
</evidence>
<name>A0A9X3KEF6_9HYPH</name>
<accession>A0A9X3KEF6</accession>